<dbReference type="OrthoDB" id="7414190at2759"/>
<sequence length="553" mass="62311">MKESIGFGGMNVYIRKFKRPLATGYYHNDNQVGVILTNLRLENGPKLYMPEVQFSLTSNVLKLQSMLSRMVVHAEYSLIRNKSDIVFETDGQDSSNTSPFLFQQVRDSGKIAITMDECLLTGYVMTTLNGESVDLGYPHFRIIKCQYTIEIYREGSGSPPVIAKYTFANEGQGLSLNLLLLKPIDDELIPKLQAGMFSFCNTSSMFNRLLGGFVDRQEKVFHATSSYMMGVVRQLNKISAEERAGTLNIPDYNIVWDDGMEHADALNETIYQNVRIKDVLITGIDTLYAANIGGPFKMNSIIIGEEIRFSTLQLVHISPCPNVVEVQEEFEWQKRDAGEISDKHPMLNRSPHHQPTTGTLLGTDPFPNRKAEIKDVAVDIQLDVKPEQAVVQGRRSPQILRERATILLRNLEVVGFRDLSLTVPAVVFSSAESLLTGYLTKELPRVISVYLKALLPQVLVTIKKVNKETEEPPPPVVNSSSNDKNGDNLTENEILKPKFRGWPHWPGAVLLPDFPKWDFLKSVEDDEETENFTQLPLKHQFAKNKKRFQGMGG</sequence>
<dbReference type="EMBL" id="LR824017">
    <property type="protein sequence ID" value="CAD0201235.1"/>
    <property type="molecule type" value="Genomic_DNA"/>
</dbReference>
<protein>
    <submittedName>
        <fullName evidence="2">Uncharacterized protein</fullName>
    </submittedName>
</protein>
<accession>A0A9N8KVR3</accession>
<reference evidence="2" key="1">
    <citation type="submission" date="2021-12" db="EMBL/GenBank/DDBJ databases">
        <authorList>
            <person name="King R."/>
        </authorList>
    </citation>
    <scope>NUCLEOTIDE SEQUENCE</scope>
</reference>
<dbReference type="AlphaFoldDB" id="A0A9N8KVR3"/>
<dbReference type="Proteomes" id="UP001154114">
    <property type="component" value="Chromosome 14"/>
</dbReference>
<evidence type="ECO:0000256" key="1">
    <source>
        <dbReference type="SAM" id="MobiDB-lite"/>
    </source>
</evidence>
<proteinExistence type="predicted"/>
<evidence type="ECO:0000313" key="2">
    <source>
        <dbReference type="EMBL" id="CAD0201235.1"/>
    </source>
</evidence>
<evidence type="ECO:0000313" key="3">
    <source>
        <dbReference type="Proteomes" id="UP001154114"/>
    </source>
</evidence>
<organism evidence="2 3">
    <name type="scientific">Chrysodeixis includens</name>
    <name type="common">Soybean looper</name>
    <name type="synonym">Pseudoplusia includens</name>
    <dbReference type="NCBI Taxonomy" id="689277"/>
    <lineage>
        <taxon>Eukaryota</taxon>
        <taxon>Metazoa</taxon>
        <taxon>Ecdysozoa</taxon>
        <taxon>Arthropoda</taxon>
        <taxon>Hexapoda</taxon>
        <taxon>Insecta</taxon>
        <taxon>Pterygota</taxon>
        <taxon>Neoptera</taxon>
        <taxon>Endopterygota</taxon>
        <taxon>Lepidoptera</taxon>
        <taxon>Glossata</taxon>
        <taxon>Ditrysia</taxon>
        <taxon>Noctuoidea</taxon>
        <taxon>Noctuidae</taxon>
        <taxon>Plusiinae</taxon>
        <taxon>Chrysodeixis</taxon>
    </lineage>
</organism>
<name>A0A9N8KVR3_CHRIL</name>
<keyword evidence="3" id="KW-1185">Reference proteome</keyword>
<gene>
    <name evidence="2" type="ORF">CINC_LOCUS2908</name>
</gene>
<feature type="region of interest" description="Disordered" evidence="1">
    <location>
        <begin position="466"/>
        <end position="490"/>
    </location>
</feature>
<feature type="region of interest" description="Disordered" evidence="1">
    <location>
        <begin position="342"/>
        <end position="364"/>
    </location>
</feature>